<gene>
    <name evidence="1" type="ORF">CQA62_02035</name>
</gene>
<keyword evidence="2" id="KW-1185">Reference proteome</keyword>
<dbReference type="Proteomes" id="UP000257067">
    <property type="component" value="Unassembled WGS sequence"/>
</dbReference>
<evidence type="ECO:0000313" key="1">
    <source>
        <dbReference type="EMBL" id="RDU69450.1"/>
    </source>
</evidence>
<organism evidence="1 2">
    <name type="scientific">Helicobacter cholecystus</name>
    <dbReference type="NCBI Taxonomy" id="45498"/>
    <lineage>
        <taxon>Bacteria</taxon>
        <taxon>Pseudomonadati</taxon>
        <taxon>Campylobacterota</taxon>
        <taxon>Epsilonproteobacteria</taxon>
        <taxon>Campylobacterales</taxon>
        <taxon>Helicobacteraceae</taxon>
        <taxon>Helicobacter</taxon>
    </lineage>
</organism>
<protein>
    <submittedName>
        <fullName evidence="1">Abi family protein</fullName>
    </submittedName>
</protein>
<sequence>MNYKDFQDYPQLIQILKSRKLMITDEDQAIEFLKKVHYYRLSAYFIPFQYPKNSDQKDIFKDNVTFEDIANLYNFDAELRELFFSYVSDFEIILRAQLSHIHTKKYNPFGYMEDPHSLKRELRIKDIFLFYEFISQANKEKQRSHEEFIEHIKKKYKINDLPLWVLVEILSFGAMSKFFKLMQLPEQLEFLEFLEMKDIRVNVFENWLESLAYVRNICAHHGRLWNKNLVKKFKEDIKYPFLNQSVSRDKVFFALSVLAQILKDSSIKRRFKALLQKYPHIPTKSMGIPQSWETLSPWSDL</sequence>
<dbReference type="EMBL" id="NXLU01000002">
    <property type="protein sequence ID" value="RDU69450.1"/>
    <property type="molecule type" value="Genomic_DNA"/>
</dbReference>
<evidence type="ECO:0000313" key="2">
    <source>
        <dbReference type="Proteomes" id="UP000257067"/>
    </source>
</evidence>
<name>A0A3D8IWU5_9HELI</name>
<accession>A0A3D8IWU5</accession>
<dbReference type="AlphaFoldDB" id="A0A3D8IWU5"/>
<dbReference type="OrthoDB" id="5363652at2"/>
<reference evidence="1 2" key="1">
    <citation type="submission" date="2018-04" db="EMBL/GenBank/DDBJ databases">
        <title>Novel Campyloabacter and Helicobacter Species and Strains.</title>
        <authorList>
            <person name="Mannion A.J."/>
            <person name="Shen Z."/>
            <person name="Fox J.G."/>
        </authorList>
    </citation>
    <scope>NUCLEOTIDE SEQUENCE [LARGE SCALE GENOMIC DNA]</scope>
    <source>
        <strain evidence="1 2">ATCC 700242</strain>
    </source>
</reference>
<proteinExistence type="predicted"/>
<dbReference type="Pfam" id="PF07751">
    <property type="entry name" value="Abi_2"/>
    <property type="match status" value="1"/>
</dbReference>
<dbReference type="RefSeq" id="WP_104724598.1">
    <property type="nucleotide sequence ID" value="NZ_FZNE01000003.1"/>
</dbReference>
<dbReference type="InterPro" id="IPR011664">
    <property type="entry name" value="Abi_system_AbiD/AbiF-like"/>
</dbReference>
<comment type="caution">
    <text evidence="1">The sequence shown here is derived from an EMBL/GenBank/DDBJ whole genome shotgun (WGS) entry which is preliminary data.</text>
</comment>